<reference evidence="9" key="1">
    <citation type="submission" date="2020-10" db="EMBL/GenBank/DDBJ databases">
        <authorList>
            <person name="Gilroy R."/>
        </authorList>
    </citation>
    <scope>NUCLEOTIDE SEQUENCE</scope>
    <source>
        <strain evidence="9">ChiBcolR7-354</strain>
    </source>
</reference>
<evidence type="ECO:0000313" key="9">
    <source>
        <dbReference type="EMBL" id="HIQ77986.1"/>
    </source>
</evidence>
<evidence type="ECO:0000256" key="6">
    <source>
        <dbReference type="ARBA" id="ARBA00023136"/>
    </source>
</evidence>
<comment type="subcellular location">
    <subcellularLocation>
        <location evidence="1 7">Cell membrane</location>
        <topology evidence="1 7">Multi-pass membrane protein</topology>
    </subcellularLocation>
</comment>
<protein>
    <submittedName>
        <fullName evidence="9">ABC transporter permease</fullName>
    </submittedName>
</protein>
<keyword evidence="3" id="KW-1003">Cell membrane</keyword>
<evidence type="ECO:0000313" key="10">
    <source>
        <dbReference type="Proteomes" id="UP000824262"/>
    </source>
</evidence>
<feature type="transmembrane region" description="Helical" evidence="7">
    <location>
        <begin position="137"/>
        <end position="156"/>
    </location>
</feature>
<accession>A0A9D0ZEM9</accession>
<dbReference type="InterPro" id="IPR000515">
    <property type="entry name" value="MetI-like"/>
</dbReference>
<dbReference type="PANTHER" id="PTHR30151:SF0">
    <property type="entry name" value="ABC TRANSPORTER PERMEASE PROTEIN MJ0413-RELATED"/>
    <property type="match status" value="1"/>
</dbReference>
<feature type="transmembrane region" description="Helical" evidence="7">
    <location>
        <begin position="177"/>
        <end position="194"/>
    </location>
</feature>
<dbReference type="CDD" id="cd06261">
    <property type="entry name" value="TM_PBP2"/>
    <property type="match status" value="1"/>
</dbReference>
<evidence type="ECO:0000256" key="1">
    <source>
        <dbReference type="ARBA" id="ARBA00004651"/>
    </source>
</evidence>
<feature type="transmembrane region" description="Helical" evidence="7">
    <location>
        <begin position="12"/>
        <end position="32"/>
    </location>
</feature>
<dbReference type="EMBL" id="DVGA01000024">
    <property type="protein sequence ID" value="HIQ77986.1"/>
    <property type="molecule type" value="Genomic_DNA"/>
</dbReference>
<dbReference type="GO" id="GO:0005886">
    <property type="term" value="C:plasma membrane"/>
    <property type="evidence" value="ECO:0007669"/>
    <property type="project" value="UniProtKB-SubCell"/>
</dbReference>
<dbReference type="Proteomes" id="UP000824262">
    <property type="component" value="Unassembled WGS sequence"/>
</dbReference>
<feature type="transmembrane region" description="Helical" evidence="7">
    <location>
        <begin position="111"/>
        <end position="131"/>
    </location>
</feature>
<dbReference type="FunFam" id="1.10.3720.10:FF:000003">
    <property type="entry name" value="Aliphatic sulfonate ABC transporter permease"/>
    <property type="match status" value="1"/>
</dbReference>
<dbReference type="Pfam" id="PF00528">
    <property type="entry name" value="BPD_transp_1"/>
    <property type="match status" value="1"/>
</dbReference>
<evidence type="ECO:0000256" key="2">
    <source>
        <dbReference type="ARBA" id="ARBA00022448"/>
    </source>
</evidence>
<dbReference type="SUPFAM" id="SSF161098">
    <property type="entry name" value="MetI-like"/>
    <property type="match status" value="1"/>
</dbReference>
<dbReference type="InterPro" id="IPR035906">
    <property type="entry name" value="MetI-like_sf"/>
</dbReference>
<comment type="caution">
    <text evidence="9">The sequence shown here is derived from an EMBL/GenBank/DDBJ whole genome shotgun (WGS) entry which is preliminary data.</text>
</comment>
<feature type="domain" description="ABC transmembrane type-1" evidence="8">
    <location>
        <begin position="71"/>
        <end position="251"/>
    </location>
</feature>
<evidence type="ECO:0000259" key="8">
    <source>
        <dbReference type="PROSITE" id="PS50928"/>
    </source>
</evidence>
<feature type="transmembrane region" description="Helical" evidence="7">
    <location>
        <begin position="77"/>
        <end position="99"/>
    </location>
</feature>
<dbReference type="PROSITE" id="PS50928">
    <property type="entry name" value="ABC_TM1"/>
    <property type="match status" value="1"/>
</dbReference>
<proteinExistence type="inferred from homology"/>
<keyword evidence="5 7" id="KW-1133">Transmembrane helix</keyword>
<reference evidence="9" key="2">
    <citation type="journal article" date="2021" name="PeerJ">
        <title>Extensive microbial diversity within the chicken gut microbiome revealed by metagenomics and culture.</title>
        <authorList>
            <person name="Gilroy R."/>
            <person name="Ravi A."/>
            <person name="Getino M."/>
            <person name="Pursley I."/>
            <person name="Horton D.L."/>
            <person name="Alikhan N.F."/>
            <person name="Baker D."/>
            <person name="Gharbi K."/>
            <person name="Hall N."/>
            <person name="Watson M."/>
            <person name="Adriaenssens E.M."/>
            <person name="Foster-Nyarko E."/>
            <person name="Jarju S."/>
            <person name="Secka A."/>
            <person name="Antonio M."/>
            <person name="Oren A."/>
            <person name="Chaudhuri R.R."/>
            <person name="La Ragione R."/>
            <person name="Hildebrand F."/>
            <person name="Pallen M.J."/>
        </authorList>
    </citation>
    <scope>NUCLEOTIDE SEQUENCE</scope>
    <source>
        <strain evidence="9">ChiBcolR7-354</strain>
    </source>
</reference>
<evidence type="ECO:0000256" key="5">
    <source>
        <dbReference type="ARBA" id="ARBA00022989"/>
    </source>
</evidence>
<feature type="transmembrane region" description="Helical" evidence="7">
    <location>
        <begin position="200"/>
        <end position="220"/>
    </location>
</feature>
<dbReference type="GO" id="GO:0042918">
    <property type="term" value="P:alkanesulfonate transmembrane transport"/>
    <property type="evidence" value="ECO:0007669"/>
    <property type="project" value="UniProtKB-ARBA"/>
</dbReference>
<keyword evidence="6 7" id="KW-0472">Membrane</keyword>
<dbReference type="AlphaFoldDB" id="A0A9D0ZEM9"/>
<name>A0A9D0ZEM9_9FIRM</name>
<dbReference type="Gene3D" id="1.10.3720.10">
    <property type="entry name" value="MetI-like"/>
    <property type="match status" value="1"/>
</dbReference>
<feature type="transmembrane region" description="Helical" evidence="7">
    <location>
        <begin position="232"/>
        <end position="254"/>
    </location>
</feature>
<organism evidence="9 10">
    <name type="scientific">Candidatus Scatomorpha intestinavium</name>
    <dbReference type="NCBI Taxonomy" id="2840922"/>
    <lineage>
        <taxon>Bacteria</taxon>
        <taxon>Bacillati</taxon>
        <taxon>Bacillota</taxon>
        <taxon>Clostridia</taxon>
        <taxon>Eubacteriales</taxon>
        <taxon>Candidatus Scatomorpha</taxon>
    </lineage>
</organism>
<sequence>MRIGKNDLLRKLGNFLLSISAIVVLLIIWQIVVDTGLISSRKLAPPTKVVTTFIDKLTNPNPDGAVLMEHFWASLRLTVMGFVLACVIGIPLGLLMGYFKPVDYFVTPIFEIIRPIPPIAWIPVMLLLFGIGNGSKVAIIFLAALVPALLNSYAGVKRTSAVLINVAKTAGASKMQIFMQVCVPSSVPMIFTGVKNALSSAWMTLVAAELVSSSVGLGYMIQNGRTLSRCDIIIVGMLMIGVSGAIMSGLLSLIEDKVAPWMVKTR</sequence>
<keyword evidence="4 7" id="KW-0812">Transmembrane</keyword>
<keyword evidence="2 7" id="KW-0813">Transport</keyword>
<evidence type="ECO:0000256" key="3">
    <source>
        <dbReference type="ARBA" id="ARBA00022475"/>
    </source>
</evidence>
<dbReference type="PANTHER" id="PTHR30151">
    <property type="entry name" value="ALKANE SULFONATE ABC TRANSPORTER-RELATED, MEMBRANE SUBUNIT"/>
    <property type="match status" value="1"/>
</dbReference>
<comment type="similarity">
    <text evidence="7">Belongs to the binding-protein-dependent transport system permease family.</text>
</comment>
<evidence type="ECO:0000256" key="4">
    <source>
        <dbReference type="ARBA" id="ARBA00022692"/>
    </source>
</evidence>
<gene>
    <name evidence="9" type="ORF">IAB77_01850</name>
</gene>
<evidence type="ECO:0000256" key="7">
    <source>
        <dbReference type="RuleBase" id="RU363032"/>
    </source>
</evidence>